<dbReference type="Proteomes" id="UP000703269">
    <property type="component" value="Unassembled WGS sequence"/>
</dbReference>
<evidence type="ECO:0000256" key="4">
    <source>
        <dbReference type="PROSITE-ProRule" id="PRU00134"/>
    </source>
</evidence>
<dbReference type="OrthoDB" id="2786161at2759"/>
<keyword evidence="3" id="KW-0862">Zinc</keyword>
<dbReference type="EMBL" id="BPQB01000096">
    <property type="protein sequence ID" value="GJE98871.1"/>
    <property type="molecule type" value="Genomic_DNA"/>
</dbReference>
<evidence type="ECO:0000256" key="1">
    <source>
        <dbReference type="ARBA" id="ARBA00022723"/>
    </source>
</evidence>
<gene>
    <name evidence="7" type="ORF">PsYK624_151080</name>
</gene>
<dbReference type="Gene3D" id="6.10.140.2220">
    <property type="match status" value="1"/>
</dbReference>
<feature type="compositionally biased region" description="Polar residues" evidence="5">
    <location>
        <begin position="495"/>
        <end position="505"/>
    </location>
</feature>
<feature type="region of interest" description="Disordered" evidence="5">
    <location>
        <begin position="495"/>
        <end position="519"/>
    </location>
</feature>
<dbReference type="AlphaFoldDB" id="A0A9P3GPN2"/>
<dbReference type="SUPFAM" id="SSF144232">
    <property type="entry name" value="HIT/MYND zinc finger-like"/>
    <property type="match status" value="1"/>
</dbReference>
<keyword evidence="8" id="KW-1185">Reference proteome</keyword>
<evidence type="ECO:0000259" key="6">
    <source>
        <dbReference type="PROSITE" id="PS50865"/>
    </source>
</evidence>
<dbReference type="GO" id="GO:0008270">
    <property type="term" value="F:zinc ion binding"/>
    <property type="evidence" value="ECO:0007669"/>
    <property type="project" value="UniProtKB-KW"/>
</dbReference>
<name>A0A9P3GPN2_9APHY</name>
<evidence type="ECO:0000313" key="8">
    <source>
        <dbReference type="Proteomes" id="UP000703269"/>
    </source>
</evidence>
<proteinExistence type="predicted"/>
<dbReference type="InterPro" id="IPR002893">
    <property type="entry name" value="Znf_MYND"/>
</dbReference>
<feature type="domain" description="MYND-type" evidence="6">
    <location>
        <begin position="379"/>
        <end position="427"/>
    </location>
</feature>
<evidence type="ECO:0000313" key="7">
    <source>
        <dbReference type="EMBL" id="GJE98871.1"/>
    </source>
</evidence>
<accession>A0A9P3GPN2</accession>
<dbReference type="PROSITE" id="PS50865">
    <property type="entry name" value="ZF_MYND_2"/>
    <property type="match status" value="1"/>
</dbReference>
<protein>
    <submittedName>
        <fullName evidence="7">Zinc finger MYND domain-containing protein</fullName>
    </submittedName>
</protein>
<evidence type="ECO:0000256" key="5">
    <source>
        <dbReference type="SAM" id="MobiDB-lite"/>
    </source>
</evidence>
<keyword evidence="1" id="KW-0479">Metal-binding</keyword>
<dbReference type="Pfam" id="PF01753">
    <property type="entry name" value="zf-MYND"/>
    <property type="match status" value="1"/>
</dbReference>
<reference evidence="7 8" key="1">
    <citation type="submission" date="2021-08" db="EMBL/GenBank/DDBJ databases">
        <title>Draft Genome Sequence of Phanerochaete sordida strain YK-624.</title>
        <authorList>
            <person name="Mori T."/>
            <person name="Dohra H."/>
            <person name="Suzuki T."/>
            <person name="Kawagishi H."/>
            <person name="Hirai H."/>
        </authorList>
    </citation>
    <scope>NUCLEOTIDE SEQUENCE [LARGE SCALE GENOMIC DNA]</scope>
    <source>
        <strain evidence="7 8">YK-624</strain>
    </source>
</reference>
<organism evidence="7 8">
    <name type="scientific">Phanerochaete sordida</name>
    <dbReference type="NCBI Taxonomy" id="48140"/>
    <lineage>
        <taxon>Eukaryota</taxon>
        <taxon>Fungi</taxon>
        <taxon>Dikarya</taxon>
        <taxon>Basidiomycota</taxon>
        <taxon>Agaricomycotina</taxon>
        <taxon>Agaricomycetes</taxon>
        <taxon>Polyporales</taxon>
        <taxon>Phanerochaetaceae</taxon>
        <taxon>Phanerochaete</taxon>
    </lineage>
</organism>
<evidence type="ECO:0000256" key="3">
    <source>
        <dbReference type="ARBA" id="ARBA00022833"/>
    </source>
</evidence>
<comment type="caution">
    <text evidence="7">The sequence shown here is derived from an EMBL/GenBank/DDBJ whole genome shotgun (WGS) entry which is preliminary data.</text>
</comment>
<sequence>MAGGIRPYPSGVDGGFVVDLFKSSLADPHDPKHCATGLIGCLLVLFHPSVGMHNYGALRTEHPDFLDACMRFITVPRSDEENEQLEERMAVCSCDLSHKDMSKMHAMARDATTGCSYSRFGWMVANQIHNILQPVRDDDNLHEVEKNRQRAERLGTSVPWPRAPRDILPYGTEASIAALAVWIEFSIADGIWLGLFATIIELFKKEVVIPILSSPTLPGKFVGIAEIPFFMLQGDLPSNGGPDELARQIKRGAVLYKMLINFFDKDECRILFERANAQFAPDEPGRTWLSMCRDALAMLPAFAKAVPPHSAAALDIEHSIQDYTLAGVGLVTYLDLPADVATCGPTIAAAAAQHREMERKSPAYPAYVAFARLYGSARCWAPGCRATCAGEGRPFAACAGCARVTYCSKACQAAAWKHPDAPHRALCKKAKFIADAAGLGPKPEAEGMSAFLVTCVIRRVDRALLEEFSELFEKLQKAVSYAPFVANDASLPASSQMGLEQSTHTDGMGMDVMADSLGP</sequence>
<evidence type="ECO:0000256" key="2">
    <source>
        <dbReference type="ARBA" id="ARBA00022771"/>
    </source>
</evidence>
<keyword evidence="2 4" id="KW-0863">Zinc-finger</keyword>